<dbReference type="EMBL" id="CACRTB010000035">
    <property type="protein sequence ID" value="VYT34565.1"/>
    <property type="molecule type" value="Genomic_DNA"/>
</dbReference>
<organism evidence="1">
    <name type="scientific">Bacteroides caccae</name>
    <dbReference type="NCBI Taxonomy" id="47678"/>
    <lineage>
        <taxon>Bacteria</taxon>
        <taxon>Pseudomonadati</taxon>
        <taxon>Bacteroidota</taxon>
        <taxon>Bacteroidia</taxon>
        <taxon>Bacteroidales</taxon>
        <taxon>Bacteroidaceae</taxon>
        <taxon>Bacteroides</taxon>
    </lineage>
</organism>
<protein>
    <submittedName>
        <fullName evidence="1">Uncharacterized protein</fullName>
    </submittedName>
</protein>
<sequence length="203" mass="24355">MIKSYLQKTRDIILNTPIEQLIEENKVKKKNAFLNYNFELRIDSNKNVNIFKDKCSYEFPYYNYNRNKPFGDYKEKKLSTFELSLKDKCRNKYYLNNFNCCKIGNDIFIEDCGFSYKFIFETDIIGVKVKGDNLKYYSNENRISQFEEVHDWCSKNITKNGFYFIHYILIDGELVCRTLDLTKTQKKDLKQYLKIGLLNKLND</sequence>
<gene>
    <name evidence="1" type="ORF">BCLFYP20_03357</name>
</gene>
<accession>A0A6N2VVZ7</accession>
<evidence type="ECO:0000313" key="1">
    <source>
        <dbReference type="EMBL" id="VYT34565.1"/>
    </source>
</evidence>
<dbReference type="RefSeq" id="WP_421727547.1">
    <property type="nucleotide sequence ID" value="NZ_CACRTB010000035.1"/>
</dbReference>
<name>A0A6N2VVZ7_9BACE</name>
<dbReference type="AlphaFoldDB" id="A0A6N2VVZ7"/>
<proteinExistence type="predicted"/>
<reference evidence="1" key="1">
    <citation type="submission" date="2019-11" db="EMBL/GenBank/DDBJ databases">
        <authorList>
            <person name="Feng L."/>
        </authorList>
    </citation>
    <scope>NUCLEOTIDE SEQUENCE</scope>
    <source>
        <strain evidence="1">BcaccaeLFYP20</strain>
    </source>
</reference>